<dbReference type="InterPro" id="IPR015943">
    <property type="entry name" value="WD40/YVTN_repeat-like_dom_sf"/>
</dbReference>
<dbReference type="Gene3D" id="2.130.10.10">
    <property type="entry name" value="YVTN repeat-like/Quinoprotein amine dehydrogenase"/>
    <property type="match status" value="2"/>
</dbReference>
<dbReference type="PANTHER" id="PTHR43547">
    <property type="entry name" value="TWO-COMPONENT HISTIDINE KINASE"/>
    <property type="match status" value="1"/>
</dbReference>
<proteinExistence type="predicted"/>
<dbReference type="Pfam" id="PF07495">
    <property type="entry name" value="Y_Y_Y"/>
    <property type="match status" value="1"/>
</dbReference>
<dbReference type="EMBL" id="DNWC01000026">
    <property type="protein sequence ID" value="HBJ07669.1"/>
    <property type="molecule type" value="Genomic_DNA"/>
</dbReference>
<evidence type="ECO:0000256" key="1">
    <source>
        <dbReference type="ARBA" id="ARBA00022553"/>
    </source>
</evidence>
<feature type="transmembrane region" description="Helical" evidence="2">
    <location>
        <begin position="790"/>
        <end position="811"/>
    </location>
</feature>
<keyword evidence="2" id="KW-0812">Transmembrane</keyword>
<sequence length="844" mass="97306">MMKILLISLGIIISTFLYSQNHYVKQLGIEQGLSNNYVVNITQDKDGFLWFATEEGLNKFDGSRFINYYKHTNHLSGNELNCIYADPSEPIIWIATQRAGMNAYNYEKNELTVFSHNDSIPSSLITNDVTHISPAKDGNLWLSTYYRGIEYFNKNTGEFVHFNTNTFPDLPSNNTWTVLEDENGNIYIGHVKHGMSIISLKSKSIKNFRHNPQNRNSIPGNRVNCIYKDNSNNIWVGTEKGAALFDPKTEQFFPINQFTNIPSISAVFDIRQMDNDKIWIATELNGIFIIDTKHQYYLSQNQINPEHITVGSDNYSLSNPTVRCLFQDSFKNVWIGTYGGGVDFIGHIPPFFRTYSYSPIEEYKNNLNNRIVLSLCIDKNNKLWIGTDGGGINVFEKGNRTAIYTEENKNLSHNSVTSEYCDSQNNIWIGTFMGGVDVYNNEKNTFSHINLKEATTHDARCFYEDQEHNMWIGTSSGIFIVNTQTQENTHHYTTINSPLPENMIRSIVQDNKGQIWVGTFGQGLSIFTKNMHLIGHFNENNGFCSNCINHIFKDSKNRIWIATGDGLACFAANENRKYKVYNRQDGIHNAHIRAITEDNEGNIWFSTNAGISCYTADTEQFINYNYFEKVPMGNFASAAVAKDENGIIYFGSINGARYFDPSAVLSKRKVSPIIITEIKVFDGQSTYKDNNTINFYGQDNKGIKLTYKQNTFNLTYSVQDHSQANLVDYAYRLKGFDDSWYTVDENTVLFRNIPPGEYEFQIKARIRNQEWTEEINTLPIHITPPIWLSWWAKTLYLIFAGCIFFCLFRLYKKKMDMQLLYELERKNHEQEEELNNERLRFFTN</sequence>
<reference evidence="4 5" key="1">
    <citation type="journal article" date="2018" name="Nat. Biotechnol.">
        <title>A standardized bacterial taxonomy based on genome phylogeny substantially revises the tree of life.</title>
        <authorList>
            <person name="Parks D.H."/>
            <person name="Chuvochina M."/>
            <person name="Waite D.W."/>
            <person name="Rinke C."/>
            <person name="Skarshewski A."/>
            <person name="Chaumeil P.A."/>
            <person name="Hugenholtz P."/>
        </authorList>
    </citation>
    <scope>NUCLEOTIDE SEQUENCE [LARGE SCALE GENOMIC DNA]</scope>
    <source>
        <strain evidence="4">UBA11482</strain>
    </source>
</reference>
<accession>A0A354LZI0</accession>
<evidence type="ECO:0000259" key="3">
    <source>
        <dbReference type="Pfam" id="PF07495"/>
    </source>
</evidence>
<keyword evidence="4" id="KW-0418">Kinase</keyword>
<evidence type="ECO:0000313" key="4">
    <source>
        <dbReference type="EMBL" id="HBJ07669.1"/>
    </source>
</evidence>
<keyword evidence="4" id="KW-0808">Transferase</keyword>
<organism evidence="4 5">
    <name type="scientific">Coprobacter fastidiosus</name>
    <dbReference type="NCBI Taxonomy" id="1099853"/>
    <lineage>
        <taxon>Bacteria</taxon>
        <taxon>Pseudomonadati</taxon>
        <taxon>Bacteroidota</taxon>
        <taxon>Bacteroidia</taxon>
        <taxon>Bacteroidales</taxon>
        <taxon>Barnesiellaceae</taxon>
        <taxon>Coprobacter</taxon>
    </lineage>
</organism>
<dbReference type="PANTHER" id="PTHR43547:SF2">
    <property type="entry name" value="HYBRID SIGNAL TRANSDUCTION HISTIDINE KINASE C"/>
    <property type="match status" value="1"/>
</dbReference>
<feature type="non-terminal residue" evidence="4">
    <location>
        <position position="844"/>
    </location>
</feature>
<dbReference type="InterPro" id="IPR011047">
    <property type="entry name" value="Quinoprotein_ADH-like_sf"/>
</dbReference>
<feature type="domain" description="Two component regulator three Y" evidence="3">
    <location>
        <begin position="725"/>
        <end position="782"/>
    </location>
</feature>
<evidence type="ECO:0000256" key="2">
    <source>
        <dbReference type="SAM" id="Phobius"/>
    </source>
</evidence>
<dbReference type="Proteomes" id="UP000262954">
    <property type="component" value="Unassembled WGS sequence"/>
</dbReference>
<comment type="caution">
    <text evidence="4">The sequence shown here is derived from an EMBL/GenBank/DDBJ whole genome shotgun (WGS) entry which is preliminary data.</text>
</comment>
<dbReference type="InterPro" id="IPR011110">
    <property type="entry name" value="Reg_prop"/>
</dbReference>
<name>A0A354LZI0_9BACT</name>
<dbReference type="AlphaFoldDB" id="A0A354LZI0"/>
<dbReference type="Gene3D" id="2.60.40.10">
    <property type="entry name" value="Immunoglobulins"/>
    <property type="match status" value="1"/>
</dbReference>
<dbReference type="Pfam" id="PF07494">
    <property type="entry name" value="Reg_prop"/>
    <property type="match status" value="9"/>
</dbReference>
<keyword evidence="1" id="KW-0597">Phosphoprotein</keyword>
<keyword evidence="2" id="KW-1133">Transmembrane helix</keyword>
<gene>
    <name evidence="4" type="ORF">DDY73_01570</name>
</gene>
<dbReference type="SUPFAM" id="SSF50998">
    <property type="entry name" value="Quinoprotein alcohol dehydrogenase-like"/>
    <property type="match status" value="1"/>
</dbReference>
<dbReference type="SUPFAM" id="SSF63829">
    <property type="entry name" value="Calcium-dependent phosphotriesterase"/>
    <property type="match status" value="1"/>
</dbReference>
<protein>
    <submittedName>
        <fullName evidence="4">Hybrid sensor histidine kinase/response regulator</fullName>
    </submittedName>
</protein>
<dbReference type="InterPro" id="IPR013783">
    <property type="entry name" value="Ig-like_fold"/>
</dbReference>
<dbReference type="GO" id="GO:0000155">
    <property type="term" value="F:phosphorelay sensor kinase activity"/>
    <property type="evidence" value="ECO:0007669"/>
    <property type="project" value="TreeGrafter"/>
</dbReference>
<keyword evidence="2" id="KW-0472">Membrane</keyword>
<evidence type="ECO:0000313" key="5">
    <source>
        <dbReference type="Proteomes" id="UP000262954"/>
    </source>
</evidence>
<dbReference type="InterPro" id="IPR011123">
    <property type="entry name" value="Y_Y_Y"/>
</dbReference>